<proteinExistence type="predicted"/>
<evidence type="ECO:0000313" key="1">
    <source>
        <dbReference type="EMBL" id="QSS65160.1"/>
    </source>
</evidence>
<protein>
    <submittedName>
        <fullName evidence="1">Uncharacterized protein</fullName>
    </submittedName>
</protein>
<dbReference type="OrthoDB" id="10566280at2759"/>
<dbReference type="VEuPathDB" id="FungiDB:I7I51_06002"/>
<organism evidence="1 2">
    <name type="scientific">Ajellomyces capsulatus</name>
    <name type="common">Darling's disease fungus</name>
    <name type="synonym">Histoplasma capsulatum</name>
    <dbReference type="NCBI Taxonomy" id="5037"/>
    <lineage>
        <taxon>Eukaryota</taxon>
        <taxon>Fungi</taxon>
        <taxon>Dikarya</taxon>
        <taxon>Ascomycota</taxon>
        <taxon>Pezizomycotina</taxon>
        <taxon>Eurotiomycetes</taxon>
        <taxon>Eurotiomycetidae</taxon>
        <taxon>Onygenales</taxon>
        <taxon>Ajellomycetaceae</taxon>
        <taxon>Histoplasma</taxon>
    </lineage>
</organism>
<reference evidence="1" key="1">
    <citation type="submission" date="2021-01" db="EMBL/GenBank/DDBJ databases">
        <title>Chromosome-level genome assembly of a human fungal pathogen reveals clustering of transcriptionally co-regulated genes.</title>
        <authorList>
            <person name="Voorhies M."/>
            <person name="Cohen S."/>
            <person name="Shea T.P."/>
            <person name="Petrus S."/>
            <person name="Munoz J.F."/>
            <person name="Poplawski S."/>
            <person name="Goldman W.E."/>
            <person name="Michael T."/>
            <person name="Cuomo C.A."/>
            <person name="Sil A."/>
            <person name="Beyhan S."/>
        </authorList>
    </citation>
    <scope>NUCLEOTIDE SEQUENCE</scope>
    <source>
        <strain evidence="1">WU24</strain>
    </source>
</reference>
<sequence length="309" mass="34177">MRKEASIVTIPELQHCPVKFNSAGAKEEIAFGSKMHRLSSSLLPDASPKMTKFIGITVLSSRYQLYSRKSTIPFVLVAFSPGAVTMLTDDSNPCSIQCSLSRHDNKQLTQQIGPGGDNTGTFQSPSTAQWHGEQIYAKSVRPARVLCLRSVRAGSHTATKQVPACRKNSLLGGCSERTGHSPAQLSISSQISRLEIARAEDLDRWLIPQRRWMFWQFASRPGAAVCLAPKIAMYGCNLNFTLVQPTNSPSLFWRQDLNFQGKPSPQHINIKRRLSLVFISSIAKFDSFASSTADSKAVASARRWLLDKH</sequence>
<accession>A0A8A1MJ56</accession>
<evidence type="ECO:0000313" key="2">
    <source>
        <dbReference type="Proteomes" id="UP000663671"/>
    </source>
</evidence>
<gene>
    <name evidence="1" type="ORF">I7I51_06002</name>
</gene>
<dbReference type="Proteomes" id="UP000663671">
    <property type="component" value="Chromosome 3"/>
</dbReference>
<name>A0A8A1MJ56_AJECA</name>
<dbReference type="EMBL" id="CP069115">
    <property type="protein sequence ID" value="QSS65160.1"/>
    <property type="molecule type" value="Genomic_DNA"/>
</dbReference>
<dbReference type="AlphaFoldDB" id="A0A8A1MJ56"/>